<proteinExistence type="predicted"/>
<dbReference type="InterPro" id="IPR011083">
    <property type="entry name" value="Phage_tail_collar_dom"/>
</dbReference>
<dbReference type="NCBIfam" id="NF035944">
    <property type="entry name" value="PEPxxWA-CTERM"/>
    <property type="match status" value="1"/>
</dbReference>
<organism evidence="4 5">
    <name type="scientific">Glacieibacterium frigidum</name>
    <dbReference type="NCBI Taxonomy" id="2593303"/>
    <lineage>
        <taxon>Bacteria</taxon>
        <taxon>Pseudomonadati</taxon>
        <taxon>Pseudomonadota</taxon>
        <taxon>Alphaproteobacteria</taxon>
        <taxon>Sphingomonadales</taxon>
        <taxon>Sphingosinicellaceae</taxon>
        <taxon>Glacieibacterium</taxon>
    </lineage>
</organism>
<dbReference type="SUPFAM" id="SSF88874">
    <property type="entry name" value="Receptor-binding domain of short tail fibre protein gp12"/>
    <property type="match status" value="3"/>
</dbReference>
<dbReference type="Pfam" id="PF07589">
    <property type="entry name" value="PEP-CTERM"/>
    <property type="match status" value="1"/>
</dbReference>
<name>A0A552U748_9SPHN</name>
<feature type="signal peptide" evidence="1">
    <location>
        <begin position="1"/>
        <end position="21"/>
    </location>
</feature>
<evidence type="ECO:0000313" key="5">
    <source>
        <dbReference type="Proteomes" id="UP000317894"/>
    </source>
</evidence>
<evidence type="ECO:0000259" key="2">
    <source>
        <dbReference type="Pfam" id="PF07484"/>
    </source>
</evidence>
<dbReference type="Pfam" id="PF07484">
    <property type="entry name" value="Collar"/>
    <property type="match status" value="3"/>
</dbReference>
<dbReference type="Proteomes" id="UP000317894">
    <property type="component" value="Unassembled WGS sequence"/>
</dbReference>
<comment type="caution">
    <text evidence="4">The sequence shown here is derived from an EMBL/GenBank/DDBJ whole genome shotgun (WGS) entry which is preliminary data.</text>
</comment>
<feature type="domain" description="Phage tail collar" evidence="2">
    <location>
        <begin position="340"/>
        <end position="396"/>
    </location>
</feature>
<dbReference type="InterPro" id="IPR013424">
    <property type="entry name" value="Ice-binding_C"/>
</dbReference>
<dbReference type="OrthoDB" id="9810174at2"/>
<dbReference type="InterPro" id="IPR037053">
    <property type="entry name" value="Phage_tail_collar_dom_sf"/>
</dbReference>
<accession>A0A552U748</accession>
<keyword evidence="1" id="KW-0732">Signal</keyword>
<evidence type="ECO:0000256" key="1">
    <source>
        <dbReference type="SAM" id="SignalP"/>
    </source>
</evidence>
<dbReference type="EMBL" id="VJWA01000002">
    <property type="protein sequence ID" value="TRW14045.1"/>
    <property type="molecule type" value="Genomic_DNA"/>
</dbReference>
<gene>
    <name evidence="4" type="ORF">FMM06_09910</name>
</gene>
<feature type="chain" id="PRO_5021842593" evidence="1">
    <location>
        <begin position="22"/>
        <end position="479"/>
    </location>
</feature>
<feature type="domain" description="Ice-binding protein C-terminal" evidence="3">
    <location>
        <begin position="432"/>
        <end position="454"/>
    </location>
</feature>
<evidence type="ECO:0000259" key="3">
    <source>
        <dbReference type="Pfam" id="PF07589"/>
    </source>
</evidence>
<protein>
    <submittedName>
        <fullName evidence="4">PEP-CTERM sorting domain-containing protein</fullName>
    </submittedName>
</protein>
<evidence type="ECO:0000313" key="4">
    <source>
        <dbReference type="EMBL" id="TRW14045.1"/>
    </source>
</evidence>
<reference evidence="4 5" key="1">
    <citation type="submission" date="2019-07" db="EMBL/GenBank/DDBJ databases">
        <title>Novel species isolated from glacier.</title>
        <authorList>
            <person name="Liu Q."/>
            <person name="Xin Y.-H."/>
        </authorList>
    </citation>
    <scope>NUCLEOTIDE SEQUENCE [LARGE SCALE GENOMIC DNA]</scope>
    <source>
        <strain evidence="4 5">LB1R16</strain>
    </source>
</reference>
<dbReference type="NCBIfam" id="TIGR02595">
    <property type="entry name" value="PEP_CTERM"/>
    <property type="match status" value="1"/>
</dbReference>
<dbReference type="Gene3D" id="3.90.1340.10">
    <property type="entry name" value="Phage tail collar domain"/>
    <property type="match status" value="2"/>
</dbReference>
<feature type="domain" description="Phage tail collar" evidence="2">
    <location>
        <begin position="70"/>
        <end position="120"/>
    </location>
</feature>
<dbReference type="AlphaFoldDB" id="A0A552U748"/>
<feature type="domain" description="Phage tail collar" evidence="2">
    <location>
        <begin position="203"/>
        <end position="259"/>
    </location>
</feature>
<keyword evidence="5" id="KW-1185">Reference proteome</keyword>
<sequence>MRHSFRLAALTALLTSTAAFAATTGTTGGGVAYDTYQPSLALTEILTYNGIYPAGSSGGLSDGATSLAIGMIRSFAGSYAPGNTAADGRALTPGNAALAQVLGGHYGGGAAVPDLRGATIVGAAAGTRGAVAGYAVGVASGSATMTLGAENLPAHVHGLAGGTTTAVGNGAPIDNRQPSLAMTYLIAAGGIYPGGGSVPVMIGQVQAFAGDFVPGGWRFADGSLLDIASHGDLFAVIGTTYGGDGIVDFRLPDLIGRTVIGAGSGTALGGVYGTASTVLTLGQLPSHGHDLPGGGVTDATGGAMPIDNLQPSLALNYLVTTSGAFPSTRDGLDGDLPYLGEVTAFAGNFLPRDYALADGRLLSIAQNTTLFAILGTTYGGDGVRNFALPDLRGRTIVGTSAMLPAGTRLGSATTTLGVANLPGHEHALVAGVPEPGTWALLIAGFGAVGAAARRQRTARSGARRTPLFLQSWRWLSLNP</sequence>